<dbReference type="GO" id="GO:0004497">
    <property type="term" value="F:monooxygenase activity"/>
    <property type="evidence" value="ECO:0007669"/>
    <property type="project" value="InterPro"/>
</dbReference>
<comment type="similarity">
    <text evidence="2">Belongs to the cytochrome P450 family.</text>
</comment>
<keyword evidence="3" id="KW-0479">Metal-binding</keyword>
<reference evidence="7" key="1">
    <citation type="submission" date="2020-11" db="EMBL/GenBank/DDBJ databases">
        <authorList>
            <consortium name="DOE Joint Genome Institute"/>
            <person name="Ahrendt S."/>
            <person name="Riley R."/>
            <person name="Andreopoulos W."/>
            <person name="LaButti K."/>
            <person name="Pangilinan J."/>
            <person name="Ruiz-duenas F.J."/>
            <person name="Barrasa J.M."/>
            <person name="Sanchez-Garcia M."/>
            <person name="Camarero S."/>
            <person name="Miyauchi S."/>
            <person name="Serrano A."/>
            <person name="Linde D."/>
            <person name="Babiker R."/>
            <person name="Drula E."/>
            <person name="Ayuso-Fernandez I."/>
            <person name="Pacheco R."/>
            <person name="Padilla G."/>
            <person name="Ferreira P."/>
            <person name="Barriuso J."/>
            <person name="Kellner H."/>
            <person name="Castanera R."/>
            <person name="Alfaro M."/>
            <person name="Ramirez L."/>
            <person name="Pisabarro A.G."/>
            <person name="Kuo A."/>
            <person name="Tritt A."/>
            <person name="Lipzen A."/>
            <person name="He G."/>
            <person name="Yan M."/>
            <person name="Ng V."/>
            <person name="Cullen D."/>
            <person name="Martin F."/>
            <person name="Rosso M.-N."/>
            <person name="Henrissat B."/>
            <person name="Hibbett D."/>
            <person name="Martinez A.T."/>
            <person name="Grigoriev I.V."/>
        </authorList>
    </citation>
    <scope>NUCLEOTIDE SEQUENCE</scope>
    <source>
        <strain evidence="7">AH 44721</strain>
    </source>
</reference>
<evidence type="ECO:0000256" key="2">
    <source>
        <dbReference type="ARBA" id="ARBA00010617"/>
    </source>
</evidence>
<gene>
    <name evidence="7" type="ORF">CPB84DRAFT_569930</name>
</gene>
<comment type="cofactor">
    <cofactor evidence="1">
        <name>heme</name>
        <dbReference type="ChEBI" id="CHEBI:30413"/>
    </cofactor>
</comment>
<keyword evidence="4" id="KW-0560">Oxidoreductase</keyword>
<dbReference type="Proteomes" id="UP000724874">
    <property type="component" value="Unassembled WGS sequence"/>
</dbReference>
<dbReference type="InterPro" id="IPR036396">
    <property type="entry name" value="Cyt_P450_sf"/>
</dbReference>
<dbReference type="GO" id="GO:0020037">
    <property type="term" value="F:heme binding"/>
    <property type="evidence" value="ECO:0007669"/>
    <property type="project" value="InterPro"/>
</dbReference>
<evidence type="ECO:0000256" key="3">
    <source>
        <dbReference type="ARBA" id="ARBA00022723"/>
    </source>
</evidence>
<dbReference type="Gene3D" id="1.10.630.10">
    <property type="entry name" value="Cytochrome P450"/>
    <property type="match status" value="1"/>
</dbReference>
<evidence type="ECO:0000313" key="7">
    <source>
        <dbReference type="EMBL" id="KAF8905861.1"/>
    </source>
</evidence>
<evidence type="ECO:0000256" key="4">
    <source>
        <dbReference type="ARBA" id="ARBA00023002"/>
    </source>
</evidence>
<proteinExistence type="inferred from homology"/>
<feature type="region of interest" description="Disordered" evidence="6">
    <location>
        <begin position="163"/>
        <end position="182"/>
    </location>
</feature>
<comment type="caution">
    <text evidence="7">The sequence shown here is derived from an EMBL/GenBank/DDBJ whole genome shotgun (WGS) entry which is preliminary data.</text>
</comment>
<dbReference type="EMBL" id="JADNYJ010000021">
    <property type="protein sequence ID" value="KAF8905861.1"/>
    <property type="molecule type" value="Genomic_DNA"/>
</dbReference>
<protein>
    <submittedName>
        <fullName evidence="7">Uncharacterized protein</fullName>
    </submittedName>
</protein>
<evidence type="ECO:0000256" key="6">
    <source>
        <dbReference type="SAM" id="MobiDB-lite"/>
    </source>
</evidence>
<keyword evidence="8" id="KW-1185">Reference proteome</keyword>
<evidence type="ECO:0000256" key="5">
    <source>
        <dbReference type="ARBA" id="ARBA00023004"/>
    </source>
</evidence>
<dbReference type="PANTHER" id="PTHR46206">
    <property type="entry name" value="CYTOCHROME P450"/>
    <property type="match status" value="1"/>
</dbReference>
<organism evidence="7 8">
    <name type="scientific">Gymnopilus junonius</name>
    <name type="common">Spectacular rustgill mushroom</name>
    <name type="synonym">Gymnopilus spectabilis subsp. junonius</name>
    <dbReference type="NCBI Taxonomy" id="109634"/>
    <lineage>
        <taxon>Eukaryota</taxon>
        <taxon>Fungi</taxon>
        <taxon>Dikarya</taxon>
        <taxon>Basidiomycota</taxon>
        <taxon>Agaricomycotina</taxon>
        <taxon>Agaricomycetes</taxon>
        <taxon>Agaricomycetidae</taxon>
        <taxon>Agaricales</taxon>
        <taxon>Agaricineae</taxon>
        <taxon>Hymenogastraceae</taxon>
        <taxon>Gymnopilus</taxon>
    </lineage>
</organism>
<dbReference type="AlphaFoldDB" id="A0A9P5NW45"/>
<dbReference type="SUPFAM" id="SSF48264">
    <property type="entry name" value="Cytochrome P450"/>
    <property type="match status" value="1"/>
</dbReference>
<accession>A0A9P5NW45</accession>
<keyword evidence="5" id="KW-0408">Iron</keyword>
<evidence type="ECO:0000256" key="1">
    <source>
        <dbReference type="ARBA" id="ARBA00001971"/>
    </source>
</evidence>
<name>A0A9P5NW45_GYMJU</name>
<dbReference type="GO" id="GO:0016705">
    <property type="term" value="F:oxidoreductase activity, acting on paired donors, with incorporation or reduction of molecular oxygen"/>
    <property type="evidence" value="ECO:0007669"/>
    <property type="project" value="InterPro"/>
</dbReference>
<dbReference type="OrthoDB" id="3265591at2759"/>
<evidence type="ECO:0000313" key="8">
    <source>
        <dbReference type="Proteomes" id="UP000724874"/>
    </source>
</evidence>
<dbReference type="GO" id="GO:0005506">
    <property type="term" value="F:iron ion binding"/>
    <property type="evidence" value="ECO:0007669"/>
    <property type="project" value="InterPro"/>
</dbReference>
<sequence length="182" mass="20794">MIQEGYSKYYGSAFKVSTLSKWLVIVSGHEMVEDIRRANESQTLQADYTLGKQVQQDIYHISTIRTTLTRNLEVRFPDVKDEIIASFKDVIPVKDEWITVPAFNTIMKIVCRTTNRVFVGLPLCRDPDFQELNEQFTIDVFIGAQIINLFPEFLKPRFCSHQGSWKDQASGAPHSSVSRGTT</sequence>